<keyword evidence="1" id="KW-1133">Transmembrane helix</keyword>
<keyword evidence="1" id="KW-0812">Transmembrane</keyword>
<keyword evidence="1" id="KW-0472">Membrane</keyword>
<gene>
    <name evidence="2" type="ORF">E3O32_14710</name>
</gene>
<comment type="caution">
    <text evidence="2">The sequence shown here is derived from an EMBL/GenBank/DDBJ whole genome shotgun (WGS) entry which is preliminary data.</text>
</comment>
<dbReference type="Proteomes" id="UP000297643">
    <property type="component" value="Unassembled WGS sequence"/>
</dbReference>
<feature type="transmembrane region" description="Helical" evidence="1">
    <location>
        <begin position="25"/>
        <end position="49"/>
    </location>
</feature>
<evidence type="ECO:0000313" key="2">
    <source>
        <dbReference type="EMBL" id="TFC00704.1"/>
    </source>
</evidence>
<evidence type="ECO:0000313" key="3">
    <source>
        <dbReference type="Proteomes" id="UP000297643"/>
    </source>
</evidence>
<dbReference type="RefSeq" id="WP_134510581.1">
    <property type="nucleotide sequence ID" value="NZ_SOFM01000045.1"/>
</dbReference>
<feature type="transmembrane region" description="Helical" evidence="1">
    <location>
        <begin position="55"/>
        <end position="78"/>
    </location>
</feature>
<proteinExistence type="predicted"/>
<protein>
    <submittedName>
        <fullName evidence="2">Uncharacterized protein</fullName>
    </submittedName>
</protein>
<dbReference type="AlphaFoldDB" id="A0A4R8W1V5"/>
<evidence type="ECO:0000256" key="1">
    <source>
        <dbReference type="SAM" id="Phobius"/>
    </source>
</evidence>
<keyword evidence="3" id="KW-1185">Reference proteome</keyword>
<dbReference type="EMBL" id="SOFM01000045">
    <property type="protein sequence ID" value="TFC00704.1"/>
    <property type="molecule type" value="Genomic_DNA"/>
</dbReference>
<organism evidence="2 3">
    <name type="scientific">Cryobacterium mannosilyticum</name>
    <dbReference type="NCBI Taxonomy" id="1259190"/>
    <lineage>
        <taxon>Bacteria</taxon>
        <taxon>Bacillati</taxon>
        <taxon>Actinomycetota</taxon>
        <taxon>Actinomycetes</taxon>
        <taxon>Micrococcales</taxon>
        <taxon>Microbacteriaceae</taxon>
        <taxon>Cryobacterium</taxon>
    </lineage>
</organism>
<accession>A0A4R8W1V5</accession>
<reference evidence="2 3" key="1">
    <citation type="submission" date="2019-03" db="EMBL/GenBank/DDBJ databases">
        <title>Genomics of glacier-inhabiting Cryobacterium strains.</title>
        <authorList>
            <person name="Liu Q."/>
            <person name="Xin Y.-H."/>
        </authorList>
    </citation>
    <scope>NUCLEOTIDE SEQUENCE [LARGE SCALE GENOMIC DNA]</scope>
    <source>
        <strain evidence="2 3">RHLT2-21</strain>
    </source>
</reference>
<sequence>MRPTRLVWTESAEDRLTGGYPGNRVVARAFVVVLFLFIWLCFAALALLVPDAALASVPVAVVTLGFGLGGVTAAVFGGRVRQRRRIARLRADLPDAVLIACTPVDGMPWAVRQIARATGKGTGPPFLITARYIVAVELDRISFVSGRRRMVIPTANLDRIRRGTATIQRGWLVPAAIRSTIDLGFIVADREPIVVRLCPIPINQEPRHYFRPFELGVIAQTVDLAIRGERLDAHVEM</sequence>
<name>A0A4R8W1V5_9MICO</name>